<protein>
    <submittedName>
        <fullName evidence="1">Uncharacterized protein</fullName>
    </submittedName>
</protein>
<evidence type="ECO:0000313" key="1">
    <source>
        <dbReference type="EMBL" id="OGL38522.1"/>
    </source>
</evidence>
<comment type="caution">
    <text evidence="1">The sequence shown here is derived from an EMBL/GenBank/DDBJ whole genome shotgun (WGS) entry which is preliminary data.</text>
</comment>
<accession>A0A1F7RAE1</accession>
<proteinExistence type="predicted"/>
<organism evidence="1 2">
    <name type="scientific">Candidatus Schekmanbacteria bacterium GWA2_38_11</name>
    <dbReference type="NCBI Taxonomy" id="1817876"/>
    <lineage>
        <taxon>Bacteria</taxon>
        <taxon>Candidatus Schekmaniibacteriota</taxon>
    </lineage>
</organism>
<gene>
    <name evidence="1" type="ORF">A2042_00825</name>
</gene>
<evidence type="ECO:0000313" key="2">
    <source>
        <dbReference type="Proteomes" id="UP000178526"/>
    </source>
</evidence>
<dbReference type="AlphaFoldDB" id="A0A1F7RAE1"/>
<reference evidence="1 2" key="1">
    <citation type="journal article" date="2016" name="Nat. Commun.">
        <title>Thousands of microbial genomes shed light on interconnected biogeochemical processes in an aquifer system.</title>
        <authorList>
            <person name="Anantharaman K."/>
            <person name="Brown C.T."/>
            <person name="Hug L.A."/>
            <person name="Sharon I."/>
            <person name="Castelle C.J."/>
            <person name="Probst A.J."/>
            <person name="Thomas B.C."/>
            <person name="Singh A."/>
            <person name="Wilkins M.J."/>
            <person name="Karaoz U."/>
            <person name="Brodie E.L."/>
            <person name="Williams K.H."/>
            <person name="Hubbard S.S."/>
            <person name="Banfield J.F."/>
        </authorList>
    </citation>
    <scope>NUCLEOTIDE SEQUENCE [LARGE SCALE GENOMIC DNA]</scope>
</reference>
<sequence length="63" mass="7092">MIKQLTFKCGAYFLNCNSLESSHRVTYFCHSCESGNPKKKETGFRIKHAPYIDTGCGMTKIGI</sequence>
<name>A0A1F7RAE1_9BACT</name>
<dbReference type="Proteomes" id="UP000178526">
    <property type="component" value="Unassembled WGS sequence"/>
</dbReference>
<dbReference type="EMBL" id="MGDB01000144">
    <property type="protein sequence ID" value="OGL38522.1"/>
    <property type="molecule type" value="Genomic_DNA"/>
</dbReference>